<evidence type="ECO:0000313" key="6">
    <source>
        <dbReference type="EMBL" id="MDL9979773.1"/>
    </source>
</evidence>
<feature type="domain" description="SWIM-type" evidence="3">
    <location>
        <begin position="56"/>
        <end position="93"/>
    </location>
</feature>
<gene>
    <name evidence="6" type="ORF">QSV35_10570</name>
</gene>
<dbReference type="InterPro" id="IPR038718">
    <property type="entry name" value="SNF2-like_sf"/>
</dbReference>
<dbReference type="SMART" id="SM00490">
    <property type="entry name" value="HELICc"/>
    <property type="match status" value="1"/>
</dbReference>
<dbReference type="Proteomes" id="UP001235064">
    <property type="component" value="Unassembled WGS sequence"/>
</dbReference>
<accession>A0ABT7MZ91</accession>
<keyword evidence="2" id="KW-0479">Metal-binding</keyword>
<keyword evidence="6" id="KW-0347">Helicase</keyword>
<evidence type="ECO:0000259" key="3">
    <source>
        <dbReference type="PROSITE" id="PS50966"/>
    </source>
</evidence>
<dbReference type="PANTHER" id="PTHR10799">
    <property type="entry name" value="SNF2/RAD54 HELICASE FAMILY"/>
    <property type="match status" value="1"/>
</dbReference>
<dbReference type="Pfam" id="PF04434">
    <property type="entry name" value="SWIM"/>
    <property type="match status" value="1"/>
</dbReference>
<dbReference type="RefSeq" id="WP_286288703.1">
    <property type="nucleotide sequence ID" value="NZ_JASXSZ010000003.1"/>
</dbReference>
<evidence type="ECO:0000259" key="5">
    <source>
        <dbReference type="PROSITE" id="PS51194"/>
    </source>
</evidence>
<dbReference type="Gene3D" id="3.40.50.300">
    <property type="entry name" value="P-loop containing nucleotide triphosphate hydrolases"/>
    <property type="match status" value="1"/>
</dbReference>
<dbReference type="InterPro" id="IPR000330">
    <property type="entry name" value="SNF2_N"/>
</dbReference>
<dbReference type="PROSITE" id="PS51194">
    <property type="entry name" value="HELICASE_CTER"/>
    <property type="match status" value="1"/>
</dbReference>
<protein>
    <submittedName>
        <fullName evidence="6">DEAD/DEAH box helicase</fullName>
    </submittedName>
</protein>
<evidence type="ECO:0000256" key="2">
    <source>
        <dbReference type="PROSITE-ProRule" id="PRU00325"/>
    </source>
</evidence>
<dbReference type="InterPro" id="IPR007527">
    <property type="entry name" value="Znf_SWIM"/>
</dbReference>
<evidence type="ECO:0000313" key="7">
    <source>
        <dbReference type="Proteomes" id="UP001235064"/>
    </source>
</evidence>
<evidence type="ECO:0000256" key="1">
    <source>
        <dbReference type="ARBA" id="ARBA00022801"/>
    </source>
</evidence>
<dbReference type="Pfam" id="PF00176">
    <property type="entry name" value="SNF2-rel_dom"/>
    <property type="match status" value="1"/>
</dbReference>
<dbReference type="EMBL" id="JASXSZ010000003">
    <property type="protein sequence ID" value="MDL9979773.1"/>
    <property type="molecule type" value="Genomic_DNA"/>
</dbReference>
<dbReference type="SUPFAM" id="SSF52540">
    <property type="entry name" value="P-loop containing nucleoside triphosphate hydrolases"/>
    <property type="match status" value="2"/>
</dbReference>
<reference evidence="6 7" key="1">
    <citation type="submission" date="2023-06" db="EMBL/GenBank/DDBJ databases">
        <title>Microbacterium sp. nov., isolated from a waste landfill.</title>
        <authorList>
            <person name="Wen W."/>
        </authorList>
    </citation>
    <scope>NUCLEOTIDE SEQUENCE [LARGE SCALE GENOMIC DNA]</scope>
    <source>
        <strain evidence="6 7">ASV49</strain>
    </source>
</reference>
<dbReference type="InterPro" id="IPR049730">
    <property type="entry name" value="SNF2/RAD54-like_C"/>
</dbReference>
<dbReference type="PROSITE" id="PS50966">
    <property type="entry name" value="ZF_SWIM"/>
    <property type="match status" value="1"/>
</dbReference>
<keyword evidence="6" id="KW-0067">ATP-binding</keyword>
<keyword evidence="2" id="KW-0862">Zinc</keyword>
<feature type="domain" description="Helicase ATP-binding" evidence="4">
    <location>
        <begin position="653"/>
        <end position="815"/>
    </location>
</feature>
<dbReference type="PROSITE" id="PS51192">
    <property type="entry name" value="HELICASE_ATP_BIND_1"/>
    <property type="match status" value="1"/>
</dbReference>
<proteinExistence type="predicted"/>
<keyword evidence="2" id="KW-0863">Zinc-finger</keyword>
<keyword evidence="7" id="KW-1185">Reference proteome</keyword>
<comment type="caution">
    <text evidence="6">The sequence shown here is derived from an EMBL/GenBank/DDBJ whole genome shotgun (WGS) entry which is preliminary data.</text>
</comment>
<dbReference type="InterPro" id="IPR014001">
    <property type="entry name" value="Helicase_ATP-bd"/>
</dbReference>
<dbReference type="Gene3D" id="3.40.50.10810">
    <property type="entry name" value="Tandem AAA-ATPase domain"/>
    <property type="match status" value="1"/>
</dbReference>
<dbReference type="InterPro" id="IPR001650">
    <property type="entry name" value="Helicase_C-like"/>
</dbReference>
<keyword evidence="6" id="KW-0547">Nucleotide-binding</keyword>
<dbReference type="CDD" id="cd18793">
    <property type="entry name" value="SF2_C_SNF"/>
    <property type="match status" value="1"/>
</dbReference>
<evidence type="ECO:0000259" key="4">
    <source>
        <dbReference type="PROSITE" id="PS51192"/>
    </source>
</evidence>
<dbReference type="Pfam" id="PF00271">
    <property type="entry name" value="Helicase_C"/>
    <property type="match status" value="1"/>
</dbReference>
<sequence length="1111" mass="121845">MPAPYFDPELIRRRTQGGSFERGVGYFHSGAVRALTWNEASRTLSADVSGSRGAAYRTTVTLDAGSARILSARCTCPVEEDCKHAVAAMLASNALVAPGEPDPAVPERTPSRTLAEPIRTTQMSSAAPRRVRGWRDLIAEADAPARARVLLALGFEVRERLPQRSAWSSPRTQEARLSGPVRPDRELLLGIRPYVRSASTGNWIKGDVSWESLRRPGGPHDEAQARWFAELHALTRDIRALGTPLDSSEWITLDTVGSELLWAHLAAAEGLGVPFIGTKKNRSVVLAGGADVALEITRDREALRLTAVATIDGETVDAGSIRPIGRTGAYALAYDGGEVTITLAPARLSAPVAALLGRPGGVDVPPDETAEFLSEHYPRIALTTTVRAGAGVELPARPEPALVLTIVHGAGHVLTYRFSWDYPGSARVPFDSRESDRIRDPDFESEAASRLRAAWAEATERPLVSSGVLNDVAAAEFAAELVPALEGVPGLRVEVAGTPHAYRLLEEDPRITVTTVESTDPDWFDLGVLLTIDGRVIPFTPLFRALSKGKKKLLLQDGAYFSLSHPALQRLKDLLEEAGELAEWDAGTTRISRHQTDLWADFEDLADEAQPAVAWRALAEGLRAETRVERTPAPAGLVASLRPYQQDGLDWLAFLWRHRLGGILADDMGLGKTLQMLAFVQHMREQGETRPVLVVAPASVLSTWRAEAARFTPDLRVEVVDATTGKRRSSVGDAASAADILVTSYTILRLDADAFAGVEWAAVVLDEAQFVKNPQTKLHRAAGRLRADAHYAVTGTPLENSLSELWALLSLTAPGLFASGRRFREEYIGPIEKGKVPENQEGGPFRAGRLARLRRRIRPLVLRRTKELVAADLPPKQEQLLRIELEPAHRAIYDATLQRERQKVLGLLEDLDRNRFIVFRSLTLLRMLSLAPGLVDPDHAHIPSSKLEALMEQLEQIVAEGHRVLVFSQFTSYLDLVRARLERDGVGYAMLDGSTRHRARVIEGFRSGEEPVFLISLKAGGFGLTLTEADYVFLLDPWWNPAVEAQAVDRTHRIGQTRPVNVYRMIAEGTIEDKVMALQQRKARLFQAVMDDDALFGQALTADDIRGLFDA</sequence>
<keyword evidence="1" id="KW-0378">Hydrolase</keyword>
<feature type="domain" description="Helicase C-terminal" evidence="5">
    <location>
        <begin position="946"/>
        <end position="1101"/>
    </location>
</feature>
<name>A0ABT7MZ91_9MICO</name>
<organism evidence="6 7">
    <name type="scientific">Microbacterium candidum</name>
    <dbReference type="NCBI Taxonomy" id="3041922"/>
    <lineage>
        <taxon>Bacteria</taxon>
        <taxon>Bacillati</taxon>
        <taxon>Actinomycetota</taxon>
        <taxon>Actinomycetes</taxon>
        <taxon>Micrococcales</taxon>
        <taxon>Microbacteriaceae</taxon>
        <taxon>Microbacterium</taxon>
    </lineage>
</organism>
<dbReference type="InterPro" id="IPR027417">
    <property type="entry name" value="P-loop_NTPase"/>
</dbReference>
<dbReference type="SMART" id="SM00487">
    <property type="entry name" value="DEXDc"/>
    <property type="match status" value="1"/>
</dbReference>
<dbReference type="GO" id="GO:0004386">
    <property type="term" value="F:helicase activity"/>
    <property type="evidence" value="ECO:0007669"/>
    <property type="project" value="UniProtKB-KW"/>
</dbReference>